<keyword evidence="13" id="KW-0378">Hydrolase</keyword>
<dbReference type="AlphaFoldDB" id="A0A482VFB9"/>
<dbReference type="GO" id="GO:0006508">
    <property type="term" value="P:proteolysis"/>
    <property type="evidence" value="ECO:0007669"/>
    <property type="project" value="UniProtKB-KW"/>
</dbReference>
<dbReference type="GO" id="GO:0046872">
    <property type="term" value="F:metal ion binding"/>
    <property type="evidence" value="ECO:0007669"/>
    <property type="project" value="UniProtKB-KW"/>
</dbReference>
<evidence type="ECO:0000256" key="5">
    <source>
        <dbReference type="PIRSR" id="PIRSR601548-1"/>
    </source>
</evidence>
<feature type="binding site" evidence="9">
    <location>
        <position position="416"/>
    </location>
    <ligand>
        <name>Zn(2+)</name>
        <dbReference type="ChEBI" id="CHEBI:29105"/>
        <label>1</label>
        <note>catalytic</note>
    </ligand>
</feature>
<organism evidence="15 16">
    <name type="scientific">Asbolus verrucosus</name>
    <name type="common">Desert ironclad beetle</name>
    <dbReference type="NCBI Taxonomy" id="1661398"/>
    <lineage>
        <taxon>Eukaryota</taxon>
        <taxon>Metazoa</taxon>
        <taxon>Ecdysozoa</taxon>
        <taxon>Arthropoda</taxon>
        <taxon>Hexapoda</taxon>
        <taxon>Insecta</taxon>
        <taxon>Pterygota</taxon>
        <taxon>Neoptera</taxon>
        <taxon>Endopterygota</taxon>
        <taxon>Coleoptera</taxon>
        <taxon>Polyphaga</taxon>
        <taxon>Cucujiformia</taxon>
        <taxon>Tenebrionidae</taxon>
        <taxon>Pimeliinae</taxon>
        <taxon>Asbolus</taxon>
    </lineage>
</organism>
<accession>A0A482VFB9</accession>
<keyword evidence="13" id="KW-0482">Metalloprotease</keyword>
<keyword evidence="16" id="KW-1185">Reference proteome</keyword>
<feature type="disulfide bond" evidence="10 12">
    <location>
        <begin position="357"/>
        <end position="375"/>
    </location>
</feature>
<protein>
    <recommendedName>
        <fullName evidence="13">Angiotensin-converting enzyme</fullName>
        <ecNumber evidence="13">3.4.-.-</ecNumber>
    </recommendedName>
</protein>
<keyword evidence="9 13" id="KW-0862">Zinc</keyword>
<evidence type="ECO:0000256" key="2">
    <source>
        <dbReference type="ARBA" id="ARBA00022729"/>
    </source>
</evidence>
<keyword evidence="2 14" id="KW-0732">Signal</keyword>
<keyword evidence="4 6" id="KW-0325">Glycoprotein</keyword>
<dbReference type="EMBL" id="QDEB01105412">
    <property type="protein sequence ID" value="RZC05015.1"/>
    <property type="molecule type" value="Genomic_DNA"/>
</dbReference>
<reference evidence="15 16" key="1">
    <citation type="submission" date="2017-03" db="EMBL/GenBank/DDBJ databases">
        <title>Genome of the blue death feigning beetle - Asbolus verrucosus.</title>
        <authorList>
            <person name="Rider S.D."/>
        </authorList>
    </citation>
    <scope>NUCLEOTIDE SEQUENCE [LARGE SCALE GENOMIC DNA]</scope>
    <source>
        <strain evidence="15">Butters</strain>
        <tissue evidence="15">Head and leg muscle</tissue>
    </source>
</reference>
<evidence type="ECO:0000313" key="15">
    <source>
        <dbReference type="EMBL" id="RZC05015.1"/>
    </source>
</evidence>
<dbReference type="Pfam" id="PF01401">
    <property type="entry name" value="Peptidase_M2"/>
    <property type="match status" value="1"/>
</dbReference>
<comment type="similarity">
    <text evidence="1 12 13">Belongs to the peptidase M2 family.</text>
</comment>
<feature type="active site" description="Proton donor 1" evidence="5">
    <location>
        <position position="516"/>
    </location>
</feature>
<feature type="binding site" evidence="9">
    <location>
        <position position="388"/>
    </location>
    <ligand>
        <name>Zn(2+)</name>
        <dbReference type="ChEBI" id="CHEBI:29105"/>
        <label>1</label>
        <note>catalytic</note>
    </ligand>
</feature>
<feature type="chain" id="PRO_5019776406" description="Angiotensin-converting enzyme" evidence="14">
    <location>
        <begin position="24"/>
        <end position="658"/>
    </location>
</feature>
<dbReference type="GO" id="GO:0008237">
    <property type="term" value="F:metallopeptidase activity"/>
    <property type="evidence" value="ECO:0007669"/>
    <property type="project" value="UniProtKB-KW"/>
</dbReference>
<comment type="cofactor">
    <cofactor evidence="13">
        <name>Zn(2+)</name>
        <dbReference type="ChEBI" id="CHEBI:29105"/>
    </cofactor>
    <text evidence="13">Binds 1 zinc ion per subunit.</text>
</comment>
<keyword evidence="9 13" id="KW-0479">Metal-binding</keyword>
<feature type="active site" description="Proton acceptor 1" evidence="5">
    <location>
        <position position="389"/>
    </location>
</feature>
<dbReference type="EC" id="3.4.-.-" evidence="13"/>
<proteinExistence type="inferred from homology"/>
<dbReference type="OrthoDB" id="10029630at2759"/>
<dbReference type="GO" id="GO:0004180">
    <property type="term" value="F:carboxypeptidase activity"/>
    <property type="evidence" value="ECO:0007669"/>
    <property type="project" value="UniProtKB-KW"/>
</dbReference>
<evidence type="ECO:0000256" key="11">
    <source>
        <dbReference type="PIRSR" id="PIRSR601548-8"/>
    </source>
</evidence>
<dbReference type="SUPFAM" id="SSF55486">
    <property type="entry name" value="Metalloproteases ('zincins'), catalytic domain"/>
    <property type="match status" value="1"/>
</dbReference>
<comment type="caution">
    <text evidence="12">Lacks conserved residue(s) required for the propagation of feature annotation.</text>
</comment>
<dbReference type="PROSITE" id="PS52011">
    <property type="entry name" value="PEPTIDASE_M2"/>
    <property type="match status" value="1"/>
</dbReference>
<evidence type="ECO:0000256" key="4">
    <source>
        <dbReference type="ARBA" id="ARBA00023180"/>
    </source>
</evidence>
<feature type="disulfide bond" evidence="10">
    <location>
        <begin position="541"/>
        <end position="553"/>
    </location>
</feature>
<dbReference type="GO" id="GO:0008241">
    <property type="term" value="F:peptidyl-dipeptidase activity"/>
    <property type="evidence" value="ECO:0007669"/>
    <property type="project" value="InterPro"/>
</dbReference>
<evidence type="ECO:0000256" key="10">
    <source>
        <dbReference type="PIRSR" id="PIRSR601548-4"/>
    </source>
</evidence>
<keyword evidence="13" id="KW-0121">Carboxypeptidase</keyword>
<evidence type="ECO:0000256" key="3">
    <source>
        <dbReference type="ARBA" id="ARBA00023157"/>
    </source>
</evidence>
<dbReference type="Proteomes" id="UP000292052">
    <property type="component" value="Unassembled WGS sequence"/>
</dbReference>
<feature type="binding site" evidence="9">
    <location>
        <position position="392"/>
    </location>
    <ligand>
        <name>Zn(2+)</name>
        <dbReference type="ChEBI" id="CHEBI:29105"/>
        <label>1</label>
        <note>catalytic</note>
    </ligand>
</feature>
<evidence type="ECO:0000256" key="8">
    <source>
        <dbReference type="PIRSR" id="PIRSR601548-2"/>
    </source>
</evidence>
<feature type="binding site" evidence="11">
    <location>
        <position position="392"/>
    </location>
    <ligand>
        <name>Zn(2+)</name>
        <dbReference type="ChEBI" id="CHEBI:29105"/>
        <label>2</label>
        <note>catalytic</note>
    </ligand>
</feature>
<keyword evidence="3 10" id="KW-1015">Disulfide bond</keyword>
<keyword evidence="13" id="KW-0645">Protease</keyword>
<dbReference type="PANTHER" id="PTHR10514">
    <property type="entry name" value="ANGIOTENSIN-CONVERTING ENZYME"/>
    <property type="match status" value="1"/>
</dbReference>
<feature type="glycosylation site" description="N-linked (GlcNAc...) asparagine; partial" evidence="6">
    <location>
        <position position="156"/>
    </location>
</feature>
<comment type="caution">
    <text evidence="15">The sequence shown here is derived from an EMBL/GenBank/DDBJ whole genome shotgun (WGS) entry which is preliminary data.</text>
</comment>
<evidence type="ECO:0000256" key="6">
    <source>
        <dbReference type="PIRSR" id="PIRSR601548-10"/>
    </source>
</evidence>
<dbReference type="GO" id="GO:0005886">
    <property type="term" value="C:plasma membrane"/>
    <property type="evidence" value="ECO:0007669"/>
    <property type="project" value="TreeGrafter"/>
</dbReference>
<feature type="glycosylation site" description="N-linked (GlcNAc...) asparagine" evidence="6">
    <location>
        <position position="73"/>
    </location>
</feature>
<feature type="active site" description="Proton acceptor 2" evidence="7">
    <location>
        <position position="389"/>
    </location>
</feature>
<feature type="binding site" evidence="11">
    <location>
        <position position="416"/>
    </location>
    <ligand>
        <name>Zn(2+)</name>
        <dbReference type="ChEBI" id="CHEBI:29105"/>
        <label>2</label>
        <note>catalytic</note>
    </ligand>
</feature>
<dbReference type="CDD" id="cd06461">
    <property type="entry name" value="M2_ACE"/>
    <property type="match status" value="1"/>
</dbReference>
<dbReference type="InterPro" id="IPR001548">
    <property type="entry name" value="Peptidase_M2"/>
</dbReference>
<feature type="signal peptide" evidence="14">
    <location>
        <begin position="1"/>
        <end position="23"/>
    </location>
</feature>
<sequence>MKFAPQIDAQFVTVVVAVLGALAEEVEGITDARLVQGTNVNLGEALQFLREFDIEASRICFRVSSARWTYSTNMTDFNKRRMIEEQTLQAKFDKLSWKRAVSFDWTRLPDPMVRRQLKQLITNSRASLTDEKYNEIYHLISEMKDIYSHIRICPFNSAERLYCDLELEPDVTRIMSNSRNHLELAHIWREWHDKVGPPMKNKFMRYVQIANQAARMNGFLDAGEEMRYVYDDPEFEIEISESWKRLQPLYKELFTYVRRKLLQAYGPNIVRQEGPLPAHLLGNLWAQDWSKIIDLVAPYPEYRSVDITDEMLRQGFTPLRMFQMAEEFYTSLGLKPMPPEFWRFSMTDKPNDRKVQCTASAWDFCNKIDYRIKQCTEVNMEDLISTHHEMAHIQYYLYYSEQPYLFRDGANPGFHEGVANAISLSVFNPVHLHRVGLFNENTDTYETNINFLMLMALRKVAFAPFALLVDAWRYEIFQNGVQNMNSAWWELRLRYQGIIPPIPRTESHFDAAAKRHIPADIPYMKYYIALLLEFQIHNSMCFAAGHVGTLHTCDIYRSREAGRVLSDLFKVGKARHWKEVLKMLTRGQSERISADAMLQYFQPLLLWLKVQNKNESVVGWMTNLEEEALFQPFLFGGGVNHATDFSFVLFMLITVKLM</sequence>
<name>A0A482VFB9_ASBVE</name>
<evidence type="ECO:0000313" key="16">
    <source>
        <dbReference type="Proteomes" id="UP000292052"/>
    </source>
</evidence>
<evidence type="ECO:0000256" key="9">
    <source>
        <dbReference type="PIRSR" id="PIRSR601548-3"/>
    </source>
</evidence>
<gene>
    <name evidence="15" type="ORF">BDFB_000917</name>
</gene>
<feature type="binding site" evidence="8">
    <location>
        <position position="230"/>
    </location>
    <ligand>
        <name>chloride</name>
        <dbReference type="ChEBI" id="CHEBI:17996"/>
        <label>1</label>
    </ligand>
</feature>
<evidence type="ECO:0000256" key="1">
    <source>
        <dbReference type="ARBA" id="ARBA00008139"/>
    </source>
</evidence>
<evidence type="ECO:0000256" key="7">
    <source>
        <dbReference type="PIRSR" id="PIRSR601548-11"/>
    </source>
</evidence>
<evidence type="ECO:0000256" key="14">
    <source>
        <dbReference type="SAM" id="SignalP"/>
    </source>
</evidence>
<evidence type="ECO:0000256" key="12">
    <source>
        <dbReference type="PROSITE-ProRule" id="PRU01355"/>
    </source>
</evidence>
<evidence type="ECO:0000256" key="13">
    <source>
        <dbReference type="RuleBase" id="RU361144"/>
    </source>
</evidence>
<dbReference type="PANTHER" id="PTHR10514:SF45">
    <property type="entry name" value="ANGIOTENSIN-CONVERTING ENZYME"/>
    <property type="match status" value="1"/>
</dbReference>
<feature type="binding site" evidence="11">
    <location>
        <position position="388"/>
    </location>
    <ligand>
        <name>Zn(2+)</name>
        <dbReference type="ChEBI" id="CHEBI:29105"/>
        <label>2</label>
        <note>catalytic</note>
    </ligand>
</feature>
<feature type="active site" description="Proton donor 2" evidence="7">
    <location>
        <position position="516"/>
    </location>
</feature>
<dbReference type="Gene3D" id="1.10.1370.30">
    <property type="match status" value="1"/>
</dbReference>
<dbReference type="PRINTS" id="PR00791">
    <property type="entry name" value="PEPDIPTASEA"/>
</dbReference>